<gene>
    <name evidence="2" type="ORF">LX32DRAFT_491898</name>
</gene>
<dbReference type="InterPro" id="IPR053137">
    <property type="entry name" value="NLR-like"/>
</dbReference>
<comment type="caution">
    <text evidence="2">The sequence shown here is derived from an EMBL/GenBank/DDBJ whole genome shotgun (WGS) entry which is preliminary data.</text>
</comment>
<feature type="non-terminal residue" evidence="2">
    <location>
        <position position="1"/>
    </location>
</feature>
<name>A0AAD9HAJ5_9PEZI</name>
<organism evidence="2 3">
    <name type="scientific">Colletotrichum zoysiae</name>
    <dbReference type="NCBI Taxonomy" id="1216348"/>
    <lineage>
        <taxon>Eukaryota</taxon>
        <taxon>Fungi</taxon>
        <taxon>Dikarya</taxon>
        <taxon>Ascomycota</taxon>
        <taxon>Pezizomycotina</taxon>
        <taxon>Sordariomycetes</taxon>
        <taxon>Hypocreomycetidae</taxon>
        <taxon>Glomerellales</taxon>
        <taxon>Glomerellaceae</taxon>
        <taxon>Colletotrichum</taxon>
        <taxon>Colletotrichum graminicola species complex</taxon>
    </lineage>
</organism>
<protein>
    <recommendedName>
        <fullName evidence="1">DUF7779 domain-containing protein</fullName>
    </recommendedName>
</protein>
<feature type="domain" description="DUF7779" evidence="1">
    <location>
        <begin position="36"/>
        <end position="124"/>
    </location>
</feature>
<feature type="non-terminal residue" evidence="2">
    <location>
        <position position="338"/>
    </location>
</feature>
<evidence type="ECO:0000313" key="3">
    <source>
        <dbReference type="Proteomes" id="UP001232148"/>
    </source>
</evidence>
<proteinExistence type="predicted"/>
<dbReference type="EMBL" id="MU842955">
    <property type="protein sequence ID" value="KAK2024752.1"/>
    <property type="molecule type" value="Genomic_DNA"/>
</dbReference>
<dbReference type="AlphaFoldDB" id="A0AAD9HAJ5"/>
<dbReference type="InterPro" id="IPR056681">
    <property type="entry name" value="DUF7779"/>
</dbReference>
<reference evidence="2" key="1">
    <citation type="submission" date="2021-06" db="EMBL/GenBank/DDBJ databases">
        <title>Comparative genomics, transcriptomics and evolutionary studies reveal genomic signatures of adaptation to plant cell wall in hemibiotrophic fungi.</title>
        <authorList>
            <consortium name="DOE Joint Genome Institute"/>
            <person name="Baroncelli R."/>
            <person name="Diaz J.F."/>
            <person name="Benocci T."/>
            <person name="Peng M."/>
            <person name="Battaglia E."/>
            <person name="Haridas S."/>
            <person name="Andreopoulos W."/>
            <person name="Labutti K."/>
            <person name="Pangilinan J."/>
            <person name="Floch G.L."/>
            <person name="Makela M.R."/>
            <person name="Henrissat B."/>
            <person name="Grigoriev I.V."/>
            <person name="Crouch J.A."/>
            <person name="De Vries R.P."/>
            <person name="Sukno S.A."/>
            <person name="Thon M.R."/>
        </authorList>
    </citation>
    <scope>NUCLEOTIDE SEQUENCE</scope>
    <source>
        <strain evidence="2">MAFF235873</strain>
    </source>
</reference>
<sequence>DTSFVNHLSEPFEAVGRDSSTPHALTATWIISFEQIEKRSPRASELLSLMSFLDRQAIPSEFVNAYFQTNQAQDPMSDTGDAEDTEVAVTKALGTLKAFSFVTETRDQSVDMHRLVQAITKKWLFDKQRGTQFAQQALRVVFDAYPYGEYETRELCRKYLPHAYALLRSTSSSSRDNDIRRAFLLHNVSSYLAYQRNWDEAGNIVIQALELKKRVLGEEDRSTLVSMNELGSIYQKQGRWEEAEKLLESVLESKKRVVGTENPETLTGTNNLVLTYQNQARWEEAKKLQVSLLEISTRVLGESHATTLINIMSNLSYIYWEKGQLEKAEGLLVRATEM</sequence>
<dbReference type="Pfam" id="PF25000">
    <property type="entry name" value="DUF7779"/>
    <property type="match status" value="1"/>
</dbReference>
<evidence type="ECO:0000313" key="2">
    <source>
        <dbReference type="EMBL" id="KAK2024752.1"/>
    </source>
</evidence>
<keyword evidence="3" id="KW-1185">Reference proteome</keyword>
<dbReference type="Pfam" id="PF13424">
    <property type="entry name" value="TPR_12"/>
    <property type="match status" value="2"/>
</dbReference>
<dbReference type="Proteomes" id="UP001232148">
    <property type="component" value="Unassembled WGS sequence"/>
</dbReference>
<evidence type="ECO:0000259" key="1">
    <source>
        <dbReference type="Pfam" id="PF25000"/>
    </source>
</evidence>
<dbReference type="InterPro" id="IPR011990">
    <property type="entry name" value="TPR-like_helical_dom_sf"/>
</dbReference>
<dbReference type="SUPFAM" id="SSF48452">
    <property type="entry name" value="TPR-like"/>
    <property type="match status" value="2"/>
</dbReference>
<dbReference type="Gene3D" id="1.25.40.10">
    <property type="entry name" value="Tetratricopeptide repeat domain"/>
    <property type="match status" value="1"/>
</dbReference>
<dbReference type="PANTHER" id="PTHR46082:SF6">
    <property type="entry name" value="AAA+ ATPASE DOMAIN-CONTAINING PROTEIN-RELATED"/>
    <property type="match status" value="1"/>
</dbReference>
<dbReference type="PANTHER" id="PTHR46082">
    <property type="entry name" value="ATP/GTP-BINDING PROTEIN-RELATED"/>
    <property type="match status" value="1"/>
</dbReference>
<accession>A0AAD9HAJ5</accession>